<reference evidence="2" key="1">
    <citation type="journal article" date="2020" name="Stud. Mycol.">
        <title>101 Dothideomycetes genomes: a test case for predicting lifestyles and emergence of pathogens.</title>
        <authorList>
            <person name="Haridas S."/>
            <person name="Albert R."/>
            <person name="Binder M."/>
            <person name="Bloem J."/>
            <person name="Labutti K."/>
            <person name="Salamov A."/>
            <person name="Andreopoulos B."/>
            <person name="Baker S."/>
            <person name="Barry K."/>
            <person name="Bills G."/>
            <person name="Bluhm B."/>
            <person name="Cannon C."/>
            <person name="Castanera R."/>
            <person name="Culley D."/>
            <person name="Daum C."/>
            <person name="Ezra D."/>
            <person name="Gonzalez J."/>
            <person name="Henrissat B."/>
            <person name="Kuo A."/>
            <person name="Liang C."/>
            <person name="Lipzen A."/>
            <person name="Lutzoni F."/>
            <person name="Magnuson J."/>
            <person name="Mondo S."/>
            <person name="Nolan M."/>
            <person name="Ohm R."/>
            <person name="Pangilinan J."/>
            <person name="Park H.-J."/>
            <person name="Ramirez L."/>
            <person name="Alfaro M."/>
            <person name="Sun H."/>
            <person name="Tritt A."/>
            <person name="Yoshinaga Y."/>
            <person name="Zwiers L.-H."/>
            <person name="Turgeon B."/>
            <person name="Goodwin S."/>
            <person name="Spatafora J."/>
            <person name="Crous P."/>
            <person name="Grigoriev I."/>
        </authorList>
    </citation>
    <scope>NUCLEOTIDE SEQUENCE</scope>
    <source>
        <strain evidence="2">CBS 121739</strain>
    </source>
</reference>
<proteinExistence type="predicted"/>
<evidence type="ECO:0000256" key="1">
    <source>
        <dbReference type="SAM" id="MobiDB-lite"/>
    </source>
</evidence>
<feature type="compositionally biased region" description="Basic and acidic residues" evidence="1">
    <location>
        <begin position="211"/>
        <end position="229"/>
    </location>
</feature>
<feature type="region of interest" description="Disordered" evidence="1">
    <location>
        <begin position="193"/>
        <end position="235"/>
    </location>
</feature>
<evidence type="ECO:0000313" key="2">
    <source>
        <dbReference type="EMBL" id="KAF2755772.1"/>
    </source>
</evidence>
<accession>A0A6A6VYQ6</accession>
<organism evidence="2 3">
    <name type="scientific">Pseudovirgaria hyperparasitica</name>
    <dbReference type="NCBI Taxonomy" id="470096"/>
    <lineage>
        <taxon>Eukaryota</taxon>
        <taxon>Fungi</taxon>
        <taxon>Dikarya</taxon>
        <taxon>Ascomycota</taxon>
        <taxon>Pezizomycotina</taxon>
        <taxon>Dothideomycetes</taxon>
        <taxon>Dothideomycetes incertae sedis</taxon>
        <taxon>Acrospermales</taxon>
        <taxon>Acrospermaceae</taxon>
        <taxon>Pseudovirgaria</taxon>
    </lineage>
</organism>
<keyword evidence="3" id="KW-1185">Reference proteome</keyword>
<evidence type="ECO:0000313" key="3">
    <source>
        <dbReference type="Proteomes" id="UP000799437"/>
    </source>
</evidence>
<name>A0A6A6VYQ6_9PEZI</name>
<dbReference type="Gene3D" id="2.60.40.2970">
    <property type="match status" value="1"/>
</dbReference>
<gene>
    <name evidence="2" type="ORF">EJ05DRAFT_114667</name>
</gene>
<dbReference type="RefSeq" id="XP_033598223.1">
    <property type="nucleotide sequence ID" value="XM_033739023.1"/>
</dbReference>
<dbReference type="EMBL" id="ML996577">
    <property type="protein sequence ID" value="KAF2755772.1"/>
    <property type="molecule type" value="Genomic_DNA"/>
</dbReference>
<dbReference type="OrthoDB" id="4664297at2759"/>
<dbReference type="AlphaFoldDB" id="A0A6A6VYQ6"/>
<dbReference type="GeneID" id="54480077"/>
<sequence length="235" mass="26051">MQPRTALSLLLSITLIFTIYTLYSHSDAYSALPAESPRSFESLSSLSFTLEQVTTAKVPTMRVHLRNSSPHAFTILTWGTPLDATALSQQIFTFTPLDLAAPKVSVPNVQISRVQPPPRADFLEIPPHKEVVKDIPLTEKWIPRTKLRIGATGRWHAVWEKALKDMPRGDLDKLTNSMRDEFHVREAEFDLSVQRPGTPAEAAKGPGGEGKIVDPEAKKVEDEEGKYGKGEGLLI</sequence>
<dbReference type="Proteomes" id="UP000799437">
    <property type="component" value="Unassembled WGS sequence"/>
</dbReference>
<protein>
    <submittedName>
        <fullName evidence="2">Uncharacterized protein</fullName>
    </submittedName>
</protein>